<evidence type="ECO:0000256" key="6">
    <source>
        <dbReference type="SAM" id="MobiDB-lite"/>
    </source>
</evidence>
<feature type="compositionally biased region" description="Polar residues" evidence="6">
    <location>
        <begin position="334"/>
        <end position="346"/>
    </location>
</feature>
<dbReference type="EMBL" id="QYRT01000013">
    <property type="protein sequence ID" value="TIH37159.1"/>
    <property type="molecule type" value="Genomic_DNA"/>
</dbReference>
<feature type="transmembrane region" description="Helical" evidence="7">
    <location>
        <begin position="127"/>
        <end position="147"/>
    </location>
</feature>
<proteinExistence type="inferred from homology"/>
<evidence type="ECO:0000256" key="4">
    <source>
        <dbReference type="ARBA" id="ARBA00022989"/>
    </source>
</evidence>
<dbReference type="Pfam" id="PF00892">
    <property type="entry name" value="EamA"/>
    <property type="match status" value="2"/>
</dbReference>
<dbReference type="SUPFAM" id="SSF103481">
    <property type="entry name" value="Multidrug resistance efflux transporter EmrE"/>
    <property type="match status" value="2"/>
</dbReference>
<dbReference type="InterPro" id="IPR000620">
    <property type="entry name" value="EamA_dom"/>
</dbReference>
<dbReference type="RefSeq" id="WP_136641918.1">
    <property type="nucleotide sequence ID" value="NZ_QYRT01000013.1"/>
</dbReference>
<feature type="transmembrane region" description="Helical" evidence="7">
    <location>
        <begin position="41"/>
        <end position="60"/>
    </location>
</feature>
<feature type="transmembrane region" description="Helical" evidence="7">
    <location>
        <begin position="280"/>
        <end position="298"/>
    </location>
</feature>
<name>A0A4T2C0F9_9MICO</name>
<comment type="subcellular location">
    <subcellularLocation>
        <location evidence="1">Membrane</location>
        <topology evidence="1">Multi-pass membrane protein</topology>
    </subcellularLocation>
</comment>
<keyword evidence="5 7" id="KW-0472">Membrane</keyword>
<keyword evidence="3 7" id="KW-0812">Transmembrane</keyword>
<comment type="similarity">
    <text evidence="2">Belongs to the EamA transporter family.</text>
</comment>
<keyword evidence="10" id="KW-1185">Reference proteome</keyword>
<evidence type="ECO:0000313" key="9">
    <source>
        <dbReference type="EMBL" id="TIH37159.1"/>
    </source>
</evidence>
<feature type="region of interest" description="Disordered" evidence="6">
    <location>
        <begin position="318"/>
        <end position="346"/>
    </location>
</feature>
<accession>A0A4T2C0F9</accession>
<feature type="transmembrane region" description="Helical" evidence="7">
    <location>
        <begin position="184"/>
        <end position="212"/>
    </location>
</feature>
<dbReference type="OrthoDB" id="154915at2"/>
<feature type="domain" description="EamA" evidence="8">
    <location>
        <begin position="8"/>
        <end position="143"/>
    </location>
</feature>
<organism evidence="9 10">
    <name type="scientific">Subtercola vilae</name>
    <dbReference type="NCBI Taxonomy" id="2056433"/>
    <lineage>
        <taxon>Bacteria</taxon>
        <taxon>Bacillati</taxon>
        <taxon>Actinomycetota</taxon>
        <taxon>Actinomycetes</taxon>
        <taxon>Micrococcales</taxon>
        <taxon>Microbacteriaceae</taxon>
        <taxon>Subtercola</taxon>
    </lineage>
</organism>
<evidence type="ECO:0000256" key="2">
    <source>
        <dbReference type="ARBA" id="ARBA00007362"/>
    </source>
</evidence>
<feature type="transmembrane region" description="Helical" evidence="7">
    <location>
        <begin position="224"/>
        <end position="242"/>
    </location>
</feature>
<feature type="transmembrane region" description="Helical" evidence="7">
    <location>
        <begin position="254"/>
        <end position="274"/>
    </location>
</feature>
<feature type="transmembrane region" description="Helical" evidence="7">
    <location>
        <begin position="72"/>
        <end position="92"/>
    </location>
</feature>
<sequence length="346" mass="35382">MKNPSTSTGLVIAVIAAATFGTSGALVKPLLEAGWSPAAAVTIRALVGGVVLMPVAAYSLRGRWSALWRARWRVLAMAAVGVAGTQLAYFGAIQRIPVGTGILIEYMAPLLLVASVWAISRRRPKPAVLIGSAVALIGLVLVVSPTGAGGVDALGIILALIAMVGCALYYVVAARPSDGLPAVAFAGFGLLLGGMLLGAVGLTGLVPFTLTFTDVSMFGAQSPWWLPLVVVGVVSTAVAYAASISASEILGSRLASFVGLLEVVAATFYAWLLLGEQLTPAQLAGGVLILLGIGFVRSDRPAASSRRLARKSMTMMRASGPATGYPTSGPVRMTSASSASRSGQCW</sequence>
<feature type="domain" description="EamA" evidence="8">
    <location>
        <begin position="154"/>
        <end position="296"/>
    </location>
</feature>
<dbReference type="PANTHER" id="PTHR32322">
    <property type="entry name" value="INNER MEMBRANE TRANSPORTER"/>
    <property type="match status" value="1"/>
</dbReference>
<dbReference type="GO" id="GO:0016020">
    <property type="term" value="C:membrane"/>
    <property type="evidence" value="ECO:0007669"/>
    <property type="project" value="UniProtKB-SubCell"/>
</dbReference>
<dbReference type="InterPro" id="IPR037185">
    <property type="entry name" value="EmrE-like"/>
</dbReference>
<reference evidence="9 10" key="1">
    <citation type="journal article" date="2019" name="Microorganisms">
        <title>Systematic Affiliation and Genome Analysis of Subtercola vilae DB165(T) with Particular Emphasis on Cold Adaptation of an Isolate from a High-Altitude Cold Volcano Lake.</title>
        <authorList>
            <person name="Villalobos A.S."/>
            <person name="Wiese J."/>
            <person name="Imhoff J.F."/>
            <person name="Dorador C."/>
            <person name="Keller A."/>
            <person name="Hentschel U."/>
        </authorList>
    </citation>
    <scope>NUCLEOTIDE SEQUENCE [LARGE SCALE GENOMIC DNA]</scope>
    <source>
        <strain evidence="9 10">DB165</strain>
    </source>
</reference>
<evidence type="ECO:0000259" key="8">
    <source>
        <dbReference type="Pfam" id="PF00892"/>
    </source>
</evidence>
<keyword evidence="4 7" id="KW-1133">Transmembrane helix</keyword>
<feature type="transmembrane region" description="Helical" evidence="7">
    <location>
        <begin position="153"/>
        <end position="172"/>
    </location>
</feature>
<gene>
    <name evidence="9" type="ORF">D4765_08790</name>
</gene>
<dbReference type="Proteomes" id="UP000306192">
    <property type="component" value="Unassembled WGS sequence"/>
</dbReference>
<protein>
    <submittedName>
        <fullName evidence="9">EamA/RhaT family transporter</fullName>
    </submittedName>
</protein>
<evidence type="ECO:0000256" key="5">
    <source>
        <dbReference type="ARBA" id="ARBA00023136"/>
    </source>
</evidence>
<dbReference type="PANTHER" id="PTHR32322:SF2">
    <property type="entry name" value="EAMA DOMAIN-CONTAINING PROTEIN"/>
    <property type="match status" value="1"/>
</dbReference>
<dbReference type="InterPro" id="IPR050638">
    <property type="entry name" value="AA-Vitamin_Transporters"/>
</dbReference>
<dbReference type="AlphaFoldDB" id="A0A4T2C0F9"/>
<evidence type="ECO:0000313" key="10">
    <source>
        <dbReference type="Proteomes" id="UP000306192"/>
    </source>
</evidence>
<evidence type="ECO:0000256" key="7">
    <source>
        <dbReference type="SAM" id="Phobius"/>
    </source>
</evidence>
<evidence type="ECO:0000256" key="3">
    <source>
        <dbReference type="ARBA" id="ARBA00022692"/>
    </source>
</evidence>
<feature type="transmembrane region" description="Helical" evidence="7">
    <location>
        <begin position="98"/>
        <end position="120"/>
    </location>
</feature>
<evidence type="ECO:0000256" key="1">
    <source>
        <dbReference type="ARBA" id="ARBA00004141"/>
    </source>
</evidence>
<comment type="caution">
    <text evidence="9">The sequence shown here is derived from an EMBL/GenBank/DDBJ whole genome shotgun (WGS) entry which is preliminary data.</text>
</comment>